<reference evidence="3" key="1">
    <citation type="submission" date="2015-11" db="EMBL/GenBank/DDBJ databases">
        <authorList>
            <person name="Varghese N."/>
        </authorList>
    </citation>
    <scope>NUCLEOTIDE SEQUENCE [LARGE SCALE GENOMIC DNA]</scope>
    <source>
        <strain evidence="3">DSM 45899</strain>
    </source>
</reference>
<dbReference type="RefSeq" id="WP_091271217.1">
    <property type="nucleotide sequence ID" value="NZ_FAOZ01000002.1"/>
</dbReference>
<dbReference type="Gene3D" id="3.40.50.12780">
    <property type="entry name" value="N-terminal domain of ligase-like"/>
    <property type="match status" value="1"/>
</dbReference>
<gene>
    <name evidence="2" type="ORF">Ga0074812_10214</name>
</gene>
<dbReference type="EMBL" id="FAOZ01000002">
    <property type="protein sequence ID" value="CUU54011.1"/>
    <property type="molecule type" value="Genomic_DNA"/>
</dbReference>
<evidence type="ECO:0000313" key="2">
    <source>
        <dbReference type="EMBL" id="CUU54011.1"/>
    </source>
</evidence>
<dbReference type="InterPro" id="IPR000873">
    <property type="entry name" value="AMP-dep_synth/lig_dom"/>
</dbReference>
<dbReference type="AlphaFoldDB" id="A0A0S4QEH1"/>
<protein>
    <submittedName>
        <fullName evidence="2">AMP-binding enzyme</fullName>
    </submittedName>
</protein>
<accession>A0A0S4QEH1</accession>
<dbReference type="InterPro" id="IPR042099">
    <property type="entry name" value="ANL_N_sf"/>
</dbReference>
<dbReference type="SUPFAM" id="SSF56801">
    <property type="entry name" value="Acetyl-CoA synthetase-like"/>
    <property type="match status" value="1"/>
</dbReference>
<organism evidence="2 3">
    <name type="scientific">Parafrankia irregularis</name>
    <dbReference type="NCBI Taxonomy" id="795642"/>
    <lineage>
        <taxon>Bacteria</taxon>
        <taxon>Bacillati</taxon>
        <taxon>Actinomycetota</taxon>
        <taxon>Actinomycetes</taxon>
        <taxon>Frankiales</taxon>
        <taxon>Frankiaceae</taxon>
        <taxon>Parafrankia</taxon>
    </lineage>
</organism>
<feature type="domain" description="AMP-dependent synthetase/ligase" evidence="1">
    <location>
        <begin position="89"/>
        <end position="316"/>
    </location>
</feature>
<evidence type="ECO:0000313" key="3">
    <source>
        <dbReference type="Proteomes" id="UP000198802"/>
    </source>
</evidence>
<dbReference type="Proteomes" id="UP000198802">
    <property type="component" value="Unassembled WGS sequence"/>
</dbReference>
<keyword evidence="3" id="KW-1185">Reference proteome</keyword>
<evidence type="ECO:0000259" key="1">
    <source>
        <dbReference type="Pfam" id="PF00501"/>
    </source>
</evidence>
<proteinExistence type="predicted"/>
<name>A0A0S4QEH1_9ACTN</name>
<dbReference type="Pfam" id="PF00501">
    <property type="entry name" value="AMP-binding"/>
    <property type="match status" value="1"/>
</dbReference>
<sequence length="366" mass="41083">MPLLADKVLDLPFDVVPDPEEFIRAAMEWHFNPATGSPFWLRRAESLGFDPRAEIRSHHDLRRFPNVLPDLRDAHAEDLIARGYGDRPDVAGFFESGGTTGAPKRVVLMREWEDRLLRLHEDILDQHGIPRGLNWLGVLPSGPHIIGALFRLVTERHGSYVFTIDLDPRWVKKLIAQRRLSDADAYAEHIIDQAADILRRQNVGALNITPPLLERLSRHRDLVDLVNEKVRAIMWGGAHMDADTLALFRTEVFPETIFLGQYGSTMYLGSAAERPNLPVEAPCIFDPYSPYLTFEVVNPDTLERVGYGERGQILASHVSKGFLLPNNLERDMATRIKALDGTVGDAVADVAPVATFENEAVIEGVY</sequence>